<name>A0AB34I7Z6_PRYPA</name>
<evidence type="ECO:0000313" key="3">
    <source>
        <dbReference type="EMBL" id="KAL1493530.1"/>
    </source>
</evidence>
<comment type="caution">
    <text evidence="3">The sequence shown here is derived from an EMBL/GenBank/DDBJ whole genome shotgun (WGS) entry which is preliminary data.</text>
</comment>
<keyword evidence="4" id="KW-1185">Reference proteome</keyword>
<gene>
    <name evidence="3" type="ORF">AB1Y20_017233</name>
</gene>
<sequence>MAPYPSRLILLLAPLSFAAATRRVDETSWIEPTLCRLPDASYVSYLPNASAAPLVGAAPPVIASCPPSPRALRIEFWPDSLDWPNRARNLSLAVYRSAGDHLAFSASLSDASRELWALPRLALEEEEEEEGEAPGRRLLFASRGQRRLLKGGSVAGGGGGAARPTPRRGTATGVPAWGSTAALPVRTAYGYSASHVVLAGTVVYLMHRRGYSAACVGAYGCEASVTTDLSRDEIASPFSLDDAVQWPLTLTLHVNVTREESGDPSVYFAFFAETPPEESSGLSFLHVLIVLGGALAFFLCCRLYASGVCDKSPPPPLHAIEMRGQPSYRSDHFSHAAAAEVVQGVPVASVGPAAEGVRRPHYC</sequence>
<feature type="signal peptide" evidence="2">
    <location>
        <begin position="1"/>
        <end position="20"/>
    </location>
</feature>
<evidence type="ECO:0000256" key="2">
    <source>
        <dbReference type="SAM" id="SignalP"/>
    </source>
</evidence>
<protein>
    <submittedName>
        <fullName evidence="3">Uncharacterized protein</fullName>
    </submittedName>
</protein>
<dbReference type="EMBL" id="JBGBPQ010000034">
    <property type="protein sequence ID" value="KAL1493530.1"/>
    <property type="molecule type" value="Genomic_DNA"/>
</dbReference>
<reference evidence="3 4" key="1">
    <citation type="journal article" date="2024" name="Science">
        <title>Giant polyketide synthase enzymes in the biosynthesis of giant marine polyether toxins.</title>
        <authorList>
            <person name="Fallon T.R."/>
            <person name="Shende V.V."/>
            <person name="Wierzbicki I.H."/>
            <person name="Pendleton A.L."/>
            <person name="Watervoot N.F."/>
            <person name="Auber R.P."/>
            <person name="Gonzalez D.J."/>
            <person name="Wisecaver J.H."/>
            <person name="Moore B.S."/>
        </authorList>
    </citation>
    <scope>NUCLEOTIDE SEQUENCE [LARGE SCALE GENOMIC DNA]</scope>
    <source>
        <strain evidence="3 4">12B1</strain>
    </source>
</reference>
<feature type="chain" id="PRO_5044240630" evidence="2">
    <location>
        <begin position="21"/>
        <end position="363"/>
    </location>
</feature>
<keyword evidence="2" id="KW-0732">Signal</keyword>
<accession>A0AB34I7Z6</accession>
<feature type="region of interest" description="Disordered" evidence="1">
    <location>
        <begin position="151"/>
        <end position="173"/>
    </location>
</feature>
<dbReference type="AlphaFoldDB" id="A0AB34I7Z6"/>
<feature type="compositionally biased region" description="Low complexity" evidence="1">
    <location>
        <begin position="162"/>
        <end position="173"/>
    </location>
</feature>
<dbReference type="Proteomes" id="UP001515480">
    <property type="component" value="Unassembled WGS sequence"/>
</dbReference>
<evidence type="ECO:0000256" key="1">
    <source>
        <dbReference type="SAM" id="MobiDB-lite"/>
    </source>
</evidence>
<proteinExistence type="predicted"/>
<evidence type="ECO:0000313" key="4">
    <source>
        <dbReference type="Proteomes" id="UP001515480"/>
    </source>
</evidence>
<organism evidence="3 4">
    <name type="scientific">Prymnesium parvum</name>
    <name type="common">Toxic golden alga</name>
    <dbReference type="NCBI Taxonomy" id="97485"/>
    <lineage>
        <taxon>Eukaryota</taxon>
        <taxon>Haptista</taxon>
        <taxon>Haptophyta</taxon>
        <taxon>Prymnesiophyceae</taxon>
        <taxon>Prymnesiales</taxon>
        <taxon>Prymnesiaceae</taxon>
        <taxon>Prymnesium</taxon>
    </lineage>
</organism>